<comment type="pathway">
    <text evidence="1">Mycotoxin biosynthesis.</text>
</comment>
<accession>A0AAD9M1W1</accession>
<protein>
    <recommendedName>
        <fullName evidence="6">Tat pathway signal sequence</fullName>
    </recommendedName>
</protein>
<evidence type="ECO:0000256" key="1">
    <source>
        <dbReference type="ARBA" id="ARBA00004685"/>
    </source>
</evidence>
<comment type="similarity">
    <text evidence="2">Belongs to the ustYa family.</text>
</comment>
<name>A0AAD9M1W1_9PEZI</name>
<proteinExistence type="inferred from homology"/>
<dbReference type="AlphaFoldDB" id="A0AAD9M1W1"/>
<evidence type="ECO:0000313" key="5">
    <source>
        <dbReference type="Proteomes" id="UP001232148"/>
    </source>
</evidence>
<evidence type="ECO:0000313" key="4">
    <source>
        <dbReference type="EMBL" id="KAK2029759.1"/>
    </source>
</evidence>
<dbReference type="GO" id="GO:0043386">
    <property type="term" value="P:mycotoxin biosynthetic process"/>
    <property type="evidence" value="ECO:0007669"/>
    <property type="project" value="InterPro"/>
</dbReference>
<gene>
    <name evidence="4" type="ORF">LX32DRAFT_663044</name>
</gene>
<evidence type="ECO:0000256" key="2">
    <source>
        <dbReference type="ARBA" id="ARBA00035112"/>
    </source>
</evidence>
<keyword evidence="3" id="KW-1133">Transmembrane helix</keyword>
<sequence>MASTTKGRYHRLPEISSVDNRHDADGGSACNCHQETKLLRTRLHACIILSCVLAVFTLSLGFGLYPGLVRPTVPLGADPFGLVPLEVGEPASWRSFYNDSRDPYWMNEDTFDNLEEIRRTIRRTIRRLKWLHNSTNIRANGRTARYRDLDGREAVLPPYIGSNPPEIFGIRAFHQIHCIIVMVEDYGYRLHGEPSQWTSGHFMHCINTMRQLIQCTADVTPMSYIKGSERHLGDGQQMFCRDFDGLRHWANAPERGIRYRIVSPSGAKDKYEQIWPYPGESQLPPDWL</sequence>
<dbReference type="PANTHER" id="PTHR33365:SF4">
    <property type="entry name" value="CYCLOCHLOROTINE BIOSYNTHESIS PROTEIN O"/>
    <property type="match status" value="1"/>
</dbReference>
<dbReference type="Pfam" id="PF11807">
    <property type="entry name" value="UstYa"/>
    <property type="match status" value="1"/>
</dbReference>
<dbReference type="InterPro" id="IPR021765">
    <property type="entry name" value="UstYa-like"/>
</dbReference>
<comment type="caution">
    <text evidence="4">The sequence shown here is derived from an EMBL/GenBank/DDBJ whole genome shotgun (WGS) entry which is preliminary data.</text>
</comment>
<dbReference type="Proteomes" id="UP001232148">
    <property type="component" value="Unassembled WGS sequence"/>
</dbReference>
<dbReference type="EMBL" id="MU842860">
    <property type="protein sequence ID" value="KAK2029759.1"/>
    <property type="molecule type" value="Genomic_DNA"/>
</dbReference>
<keyword evidence="5" id="KW-1185">Reference proteome</keyword>
<feature type="transmembrane region" description="Helical" evidence="3">
    <location>
        <begin position="43"/>
        <end position="65"/>
    </location>
</feature>
<evidence type="ECO:0008006" key="6">
    <source>
        <dbReference type="Google" id="ProtNLM"/>
    </source>
</evidence>
<evidence type="ECO:0000256" key="3">
    <source>
        <dbReference type="SAM" id="Phobius"/>
    </source>
</evidence>
<dbReference type="PANTHER" id="PTHR33365">
    <property type="entry name" value="YALI0B05434P"/>
    <property type="match status" value="1"/>
</dbReference>
<keyword evidence="3" id="KW-0472">Membrane</keyword>
<organism evidence="4 5">
    <name type="scientific">Colletotrichum zoysiae</name>
    <dbReference type="NCBI Taxonomy" id="1216348"/>
    <lineage>
        <taxon>Eukaryota</taxon>
        <taxon>Fungi</taxon>
        <taxon>Dikarya</taxon>
        <taxon>Ascomycota</taxon>
        <taxon>Pezizomycotina</taxon>
        <taxon>Sordariomycetes</taxon>
        <taxon>Hypocreomycetidae</taxon>
        <taxon>Glomerellales</taxon>
        <taxon>Glomerellaceae</taxon>
        <taxon>Colletotrichum</taxon>
        <taxon>Colletotrichum graminicola species complex</taxon>
    </lineage>
</organism>
<reference evidence="4" key="1">
    <citation type="submission" date="2021-06" db="EMBL/GenBank/DDBJ databases">
        <title>Comparative genomics, transcriptomics and evolutionary studies reveal genomic signatures of adaptation to plant cell wall in hemibiotrophic fungi.</title>
        <authorList>
            <consortium name="DOE Joint Genome Institute"/>
            <person name="Baroncelli R."/>
            <person name="Diaz J.F."/>
            <person name="Benocci T."/>
            <person name="Peng M."/>
            <person name="Battaglia E."/>
            <person name="Haridas S."/>
            <person name="Andreopoulos W."/>
            <person name="Labutti K."/>
            <person name="Pangilinan J."/>
            <person name="Floch G.L."/>
            <person name="Makela M.R."/>
            <person name="Henrissat B."/>
            <person name="Grigoriev I.V."/>
            <person name="Crouch J.A."/>
            <person name="De Vries R.P."/>
            <person name="Sukno S.A."/>
            <person name="Thon M.R."/>
        </authorList>
    </citation>
    <scope>NUCLEOTIDE SEQUENCE</scope>
    <source>
        <strain evidence="4">MAFF235873</strain>
    </source>
</reference>
<keyword evidence="3" id="KW-0812">Transmembrane</keyword>